<comment type="caution">
    <text evidence="1">The sequence shown here is derived from an EMBL/GenBank/DDBJ whole genome shotgun (WGS) entry which is preliminary data.</text>
</comment>
<organism evidence="1 2">
    <name type="scientific">Carnobacterium divergens</name>
    <name type="common">Lactobacillus divergens</name>
    <dbReference type="NCBI Taxonomy" id="2748"/>
    <lineage>
        <taxon>Bacteria</taxon>
        <taxon>Bacillati</taxon>
        <taxon>Bacillota</taxon>
        <taxon>Bacilli</taxon>
        <taxon>Lactobacillales</taxon>
        <taxon>Carnobacteriaceae</taxon>
        <taxon>Carnobacterium</taxon>
    </lineage>
</organism>
<name>A0A7Z8G473_CARDV</name>
<dbReference type="Proteomes" id="UP000297938">
    <property type="component" value="Unassembled WGS sequence"/>
</dbReference>
<protein>
    <submittedName>
        <fullName evidence="1">Uncharacterized protein</fullName>
    </submittedName>
</protein>
<dbReference type="RefSeq" id="WP_135026525.1">
    <property type="nucleotide sequence ID" value="NZ_NROV01000016.1"/>
</dbReference>
<accession>A0A7Z8G473</accession>
<reference evidence="1 2" key="1">
    <citation type="journal article" date="2018" name="Int. J. Food Microbiol.">
        <title>Growth of Carnobacterium spp. isolated from chilled vacuum-packaged meat under relevant acidic conditions.</title>
        <authorList>
            <person name="Zhang P."/>
            <person name="Badoni M."/>
            <person name="Ganzle M."/>
            <person name="Yang X."/>
        </authorList>
    </citation>
    <scope>NUCLEOTIDE SEQUENCE [LARGE SCALE GENOMIC DNA]</scope>
    <source>
        <strain evidence="1 2">B2</strain>
    </source>
</reference>
<proteinExistence type="predicted"/>
<evidence type="ECO:0000313" key="1">
    <source>
        <dbReference type="EMBL" id="TFJ23569.1"/>
    </source>
</evidence>
<gene>
    <name evidence="1" type="ORF">CKN69_11715</name>
</gene>
<dbReference type="AlphaFoldDB" id="A0A7Z8G473"/>
<dbReference type="EMBL" id="NRPP01000018">
    <property type="protein sequence ID" value="TFJ23569.1"/>
    <property type="molecule type" value="Genomic_DNA"/>
</dbReference>
<sequence length="171" mass="19214">MLLSEAIEKEYMILVINEETAKRLRKQFKYQLIRSYRTKTLDACKGYLIDDACDVTKMSIDVDGLENVNYGSVLKNEYLDVLKTCEALIASQGETIKSGIALRIFVGHIQKYLQDLEDAGNNLGLQETIDTLISLTKEFDLLAMETGPYQKEAYISNVLAPFLGGEDNETA</sequence>
<evidence type="ECO:0000313" key="2">
    <source>
        <dbReference type="Proteomes" id="UP000297938"/>
    </source>
</evidence>